<evidence type="ECO:0000259" key="6">
    <source>
        <dbReference type="PROSITE" id="PS50112"/>
    </source>
</evidence>
<evidence type="ECO:0000313" key="9">
    <source>
        <dbReference type="Proteomes" id="UP000565286"/>
    </source>
</evidence>
<dbReference type="Pfam" id="PF08447">
    <property type="entry name" value="PAS_3"/>
    <property type="match status" value="2"/>
</dbReference>
<feature type="domain" description="PAC" evidence="7">
    <location>
        <begin position="71"/>
        <end position="123"/>
    </location>
</feature>
<dbReference type="SMART" id="SM00086">
    <property type="entry name" value="PAC"/>
    <property type="match status" value="2"/>
</dbReference>
<dbReference type="PROSITE" id="PS50113">
    <property type="entry name" value="PAC"/>
    <property type="match status" value="1"/>
</dbReference>
<reference evidence="8 9" key="1">
    <citation type="submission" date="2020-08" db="EMBL/GenBank/DDBJ databases">
        <title>Genomic Encyclopedia of Type Strains, Phase IV (KMG-IV): sequencing the most valuable type-strain genomes for metagenomic binning, comparative biology and taxonomic classification.</title>
        <authorList>
            <person name="Goeker M."/>
        </authorList>
    </citation>
    <scope>NUCLEOTIDE SEQUENCE [LARGE SCALE GENOMIC DNA]</scope>
    <source>
        <strain evidence="8 9">DSM 26438</strain>
    </source>
</reference>
<protein>
    <recommendedName>
        <fullName evidence="2">histidine kinase</fullName>
        <ecNumber evidence="2">2.7.13.3</ecNumber>
    </recommendedName>
</protein>
<evidence type="ECO:0000256" key="1">
    <source>
        <dbReference type="ARBA" id="ARBA00000085"/>
    </source>
</evidence>
<dbReference type="InterPro" id="IPR013655">
    <property type="entry name" value="PAS_fold_3"/>
</dbReference>
<dbReference type="Gene3D" id="1.10.260.40">
    <property type="entry name" value="lambda repressor-like DNA-binding domains"/>
    <property type="match status" value="1"/>
</dbReference>
<keyword evidence="3" id="KW-0597">Phosphoprotein</keyword>
<dbReference type="InterPro" id="IPR001610">
    <property type="entry name" value="PAC"/>
</dbReference>
<dbReference type="Gene3D" id="3.30.450.20">
    <property type="entry name" value="PAS domain"/>
    <property type="match status" value="2"/>
</dbReference>
<keyword evidence="5" id="KW-0418">Kinase</keyword>
<dbReference type="CDD" id="cd00130">
    <property type="entry name" value="PAS"/>
    <property type="match status" value="2"/>
</dbReference>
<dbReference type="RefSeq" id="WP_183895714.1">
    <property type="nucleotide sequence ID" value="NZ_JACIDV010000005.1"/>
</dbReference>
<keyword evidence="9" id="KW-1185">Reference proteome</keyword>
<evidence type="ECO:0000256" key="3">
    <source>
        <dbReference type="ARBA" id="ARBA00022553"/>
    </source>
</evidence>
<dbReference type="InterPro" id="IPR000014">
    <property type="entry name" value="PAS"/>
</dbReference>
<dbReference type="EMBL" id="JACIDV010000005">
    <property type="protein sequence ID" value="MBB3945920.1"/>
    <property type="molecule type" value="Genomic_DNA"/>
</dbReference>
<dbReference type="GO" id="GO:0003677">
    <property type="term" value="F:DNA binding"/>
    <property type="evidence" value="ECO:0007669"/>
    <property type="project" value="InterPro"/>
</dbReference>
<dbReference type="Gene3D" id="2.10.70.100">
    <property type="match status" value="1"/>
</dbReference>
<dbReference type="Proteomes" id="UP000565286">
    <property type="component" value="Unassembled WGS sequence"/>
</dbReference>
<dbReference type="InterPro" id="IPR035965">
    <property type="entry name" value="PAS-like_dom_sf"/>
</dbReference>
<proteinExistence type="predicted"/>
<keyword evidence="4" id="KW-0808">Transferase</keyword>
<dbReference type="EC" id="2.7.13.3" evidence="2"/>
<dbReference type="InterPro" id="IPR010982">
    <property type="entry name" value="Lambda_DNA-bd_dom_sf"/>
</dbReference>
<evidence type="ECO:0000256" key="4">
    <source>
        <dbReference type="ARBA" id="ARBA00022679"/>
    </source>
</evidence>
<name>A0A7W6G1P3_9HYPH</name>
<evidence type="ECO:0000256" key="2">
    <source>
        <dbReference type="ARBA" id="ARBA00012438"/>
    </source>
</evidence>
<evidence type="ECO:0000313" key="8">
    <source>
        <dbReference type="EMBL" id="MBB3945920.1"/>
    </source>
</evidence>
<dbReference type="SUPFAM" id="SSF47413">
    <property type="entry name" value="lambda repressor-like DNA-binding domains"/>
    <property type="match status" value="1"/>
</dbReference>
<dbReference type="PROSITE" id="PS50112">
    <property type="entry name" value="PAS"/>
    <property type="match status" value="1"/>
</dbReference>
<dbReference type="PANTHER" id="PTHR43304">
    <property type="entry name" value="PHYTOCHROME-LIKE PROTEIN CPH1"/>
    <property type="match status" value="1"/>
</dbReference>
<accession>A0A7W6G1P3</accession>
<gene>
    <name evidence="8" type="ORF">GGQ73_001866</name>
</gene>
<comment type="caution">
    <text evidence="8">The sequence shown here is derived from an EMBL/GenBank/DDBJ whole genome shotgun (WGS) entry which is preliminary data.</text>
</comment>
<organism evidence="8 9">
    <name type="scientific">Rhizobium skierniewicense</name>
    <dbReference type="NCBI Taxonomy" id="984260"/>
    <lineage>
        <taxon>Bacteria</taxon>
        <taxon>Pseudomonadati</taxon>
        <taxon>Pseudomonadota</taxon>
        <taxon>Alphaproteobacteria</taxon>
        <taxon>Hyphomicrobiales</taxon>
        <taxon>Rhizobiaceae</taxon>
        <taxon>Rhizobium/Agrobacterium group</taxon>
        <taxon>Rhizobium</taxon>
    </lineage>
</organism>
<evidence type="ECO:0000259" key="7">
    <source>
        <dbReference type="PROSITE" id="PS50113"/>
    </source>
</evidence>
<dbReference type="InterPro" id="IPR052162">
    <property type="entry name" value="Sensor_kinase/Photoreceptor"/>
</dbReference>
<dbReference type="PANTHER" id="PTHR43304:SF1">
    <property type="entry name" value="PAC DOMAIN-CONTAINING PROTEIN"/>
    <property type="match status" value="1"/>
</dbReference>
<evidence type="ECO:0000256" key="5">
    <source>
        <dbReference type="ARBA" id="ARBA00022777"/>
    </source>
</evidence>
<dbReference type="NCBIfam" id="TIGR00229">
    <property type="entry name" value="sensory_box"/>
    <property type="match status" value="1"/>
</dbReference>
<comment type="catalytic activity">
    <reaction evidence="1">
        <text>ATP + protein L-histidine = ADP + protein N-phospho-L-histidine.</text>
        <dbReference type="EC" id="2.7.13.3"/>
    </reaction>
</comment>
<sequence>MKLLEEKLDLGTWTWDLETSELVWSTGLCRILGVNPNTVVPNIDLYQSLVHPDDQLEFDDAVLLAASKKLEHRRFRIIRPDGTLRVLESKAHPHFNRDGKAVMVIGVIRDITEEEQSRLDCVLQKETAKALTKLLGGDVWRAYPNGKLIETVHWTKLTGQTPQETHDWEKLAAIHPEDRSLFREAWKDAIEHRSVFDVTIRIRLVNGTYQCIRGRAFPVLDAGGSVTQWVGHTVIVKEHRTKLEEEKLLTSAQIRASRAFLDWTAPELAARAAVSFSTVRRMEHDARTVKRESLVYVKKAFQDAGICYHQVGDGEVAISLKQNEVLQAISALASA</sequence>
<dbReference type="GO" id="GO:0004673">
    <property type="term" value="F:protein histidine kinase activity"/>
    <property type="evidence" value="ECO:0007669"/>
    <property type="project" value="UniProtKB-EC"/>
</dbReference>
<feature type="domain" description="PAS" evidence="6">
    <location>
        <begin position="1"/>
        <end position="69"/>
    </location>
</feature>
<dbReference type="SUPFAM" id="SSF55785">
    <property type="entry name" value="PYP-like sensor domain (PAS domain)"/>
    <property type="match status" value="2"/>
</dbReference>
<dbReference type="AlphaFoldDB" id="A0A7W6G1P3"/>
<dbReference type="InterPro" id="IPR000700">
    <property type="entry name" value="PAS-assoc_C"/>
</dbReference>